<dbReference type="InParanoid" id="A0A1U8B1J8"/>
<dbReference type="PANTHER" id="PTHR20855">
    <property type="entry name" value="ADIPOR/PROGESTIN RECEPTOR-RELATED"/>
    <property type="match status" value="1"/>
</dbReference>
<feature type="transmembrane region" description="Helical" evidence="7">
    <location>
        <begin position="284"/>
        <end position="305"/>
    </location>
</feature>
<keyword evidence="6" id="KW-0862">Zinc</keyword>
<keyword evidence="5 7" id="KW-0472">Membrane</keyword>
<accession>A0A1U8B1J8</accession>
<feature type="transmembrane region" description="Helical" evidence="7">
    <location>
        <begin position="88"/>
        <end position="109"/>
    </location>
</feature>
<feature type="transmembrane region" description="Helical" evidence="7">
    <location>
        <begin position="347"/>
        <end position="365"/>
    </location>
</feature>
<feature type="transmembrane region" description="Helical" evidence="7">
    <location>
        <begin position="220"/>
        <end position="242"/>
    </location>
</feature>
<dbReference type="OrthoDB" id="529367at2759"/>
<feature type="binding site" evidence="6">
    <location>
        <position position="383"/>
    </location>
    <ligand>
        <name>Zn(2+)</name>
        <dbReference type="ChEBI" id="CHEBI:29105"/>
    </ligand>
</feature>
<dbReference type="GO" id="GO:0009744">
    <property type="term" value="P:response to sucrose"/>
    <property type="evidence" value="ECO:0007669"/>
    <property type="project" value="UniProtKB-ARBA"/>
</dbReference>
<evidence type="ECO:0000313" key="8">
    <source>
        <dbReference type="Proteomes" id="UP000189703"/>
    </source>
</evidence>
<proteinExistence type="inferred from homology"/>
<keyword evidence="3 7" id="KW-0812">Transmembrane</keyword>
<reference evidence="9" key="1">
    <citation type="submission" date="2025-08" db="UniProtKB">
        <authorList>
            <consortium name="RefSeq"/>
        </authorList>
    </citation>
    <scope>IDENTIFICATION</scope>
</reference>
<evidence type="ECO:0000313" key="9">
    <source>
        <dbReference type="RefSeq" id="XP_010273060.1"/>
    </source>
</evidence>
<comment type="similarity">
    <text evidence="2">Belongs to the ADIPOR family.</text>
</comment>
<keyword evidence="6" id="KW-0479">Metal-binding</keyword>
<dbReference type="GO" id="GO:0038023">
    <property type="term" value="F:signaling receptor activity"/>
    <property type="evidence" value="ECO:0000318"/>
    <property type="project" value="GO_Central"/>
</dbReference>
<keyword evidence="8" id="KW-1185">Reference proteome</keyword>
<evidence type="ECO:0000256" key="4">
    <source>
        <dbReference type="ARBA" id="ARBA00022989"/>
    </source>
</evidence>
<dbReference type="FunCoup" id="A0A1U8B1J8">
    <property type="interactions" value="2723"/>
</dbReference>
<evidence type="ECO:0000256" key="6">
    <source>
        <dbReference type="PIRSR" id="PIRSR604254-1"/>
    </source>
</evidence>
<protein>
    <submittedName>
        <fullName evidence="9">Heptahelical transmembrane protein 4-like</fullName>
    </submittedName>
</protein>
<dbReference type="InterPro" id="IPR004254">
    <property type="entry name" value="AdipoR/HlyIII-related"/>
</dbReference>
<keyword evidence="4 7" id="KW-1133">Transmembrane helix</keyword>
<evidence type="ECO:0000256" key="7">
    <source>
        <dbReference type="SAM" id="Phobius"/>
    </source>
</evidence>
<evidence type="ECO:0000256" key="3">
    <source>
        <dbReference type="ARBA" id="ARBA00022692"/>
    </source>
</evidence>
<gene>
    <name evidence="9" type="primary">LOC104608703</name>
</gene>
<comment type="subcellular location">
    <subcellularLocation>
        <location evidence="1">Membrane</location>
        <topology evidence="1">Multi-pass membrane protein</topology>
    </subcellularLocation>
</comment>
<dbReference type="STRING" id="4432.A0A1U8B1J8"/>
<dbReference type="eggNOG" id="KOG0748">
    <property type="taxonomic scope" value="Eukaryota"/>
</dbReference>
<evidence type="ECO:0000256" key="2">
    <source>
        <dbReference type="ARBA" id="ARBA00007018"/>
    </source>
</evidence>
<dbReference type="AlphaFoldDB" id="A0A1U8B1J8"/>
<feature type="transmembrane region" description="Helical" evidence="7">
    <location>
        <begin position="317"/>
        <end position="335"/>
    </location>
</feature>
<dbReference type="OMA" id="EHECNDE"/>
<feature type="transmembrane region" description="Helical" evidence="7">
    <location>
        <begin position="254"/>
        <end position="272"/>
    </location>
</feature>
<dbReference type="GO" id="GO:0046872">
    <property type="term" value="F:metal ion binding"/>
    <property type="evidence" value="ECO:0007669"/>
    <property type="project" value="UniProtKB-KW"/>
</dbReference>
<sequence length="413" mass="47244">MGSGCKECENLPFPSEKFENGRFEEGSQICSKGGKRTRFWKKVKYQLVEYHSLPEYLRDNEFILGHYRSEWPLKQVLLSIFSIHNETLNVWTHLIGFFLFLSLTIYTAMKVPKVVDLQSLPHLPDVLRKADLHELLTCLPSMPNMPDLQKLRDEFKTSLPSMDMLPSLSGWHIPELLANCLPERFSHSNHTDPCVLRSMKEDVVNMIAPLMVRPITRWPFFAFMGGAMFCLLASSTCHLLSCHSERLSYIMLRLDYTGIAALISTSFYPSVYYSFMCNPFFCNLYLGFITLLGIATIVVSLLPVFQNPEYRSIRAMLFFGMGMSGVAPIMHKLILFRNQPEALHTTGYEILMGALYGIGALVYATRIPERWRPGKFDIAGHSHQLFHVLVVAGAYTHYRAGLVYLKWRDLVGC</sequence>
<feature type="binding site" evidence="6">
    <location>
        <position position="238"/>
    </location>
    <ligand>
        <name>Zn(2+)</name>
        <dbReference type="ChEBI" id="CHEBI:29105"/>
    </ligand>
</feature>
<dbReference type="Proteomes" id="UP000189703">
    <property type="component" value="Unplaced"/>
</dbReference>
<dbReference type="GO" id="GO:0009725">
    <property type="term" value="P:response to hormone"/>
    <property type="evidence" value="ECO:0000318"/>
    <property type="project" value="GO_Central"/>
</dbReference>
<feature type="binding site" evidence="6">
    <location>
        <position position="387"/>
    </location>
    <ligand>
        <name>Zn(2+)</name>
        <dbReference type="ChEBI" id="CHEBI:29105"/>
    </ligand>
</feature>
<dbReference type="PANTHER" id="PTHR20855:SF52">
    <property type="entry name" value="ADIPONECTIN RECEPTOR PROTEIN"/>
    <property type="match status" value="1"/>
</dbReference>
<dbReference type="RefSeq" id="XP_010273060.1">
    <property type="nucleotide sequence ID" value="XM_010274758.2"/>
</dbReference>
<dbReference type="GO" id="GO:0016020">
    <property type="term" value="C:membrane"/>
    <property type="evidence" value="ECO:0007669"/>
    <property type="project" value="UniProtKB-SubCell"/>
</dbReference>
<organism evidence="8 9">
    <name type="scientific">Nelumbo nucifera</name>
    <name type="common">Sacred lotus</name>
    <dbReference type="NCBI Taxonomy" id="4432"/>
    <lineage>
        <taxon>Eukaryota</taxon>
        <taxon>Viridiplantae</taxon>
        <taxon>Streptophyta</taxon>
        <taxon>Embryophyta</taxon>
        <taxon>Tracheophyta</taxon>
        <taxon>Spermatophyta</taxon>
        <taxon>Magnoliopsida</taxon>
        <taxon>Proteales</taxon>
        <taxon>Nelumbonaceae</taxon>
        <taxon>Nelumbo</taxon>
    </lineage>
</organism>
<dbReference type="KEGG" id="nnu:104608703"/>
<name>A0A1U8B1J8_NELNU</name>
<dbReference type="Pfam" id="PF03006">
    <property type="entry name" value="HlyIII"/>
    <property type="match status" value="2"/>
</dbReference>
<dbReference type="GeneID" id="104608703"/>
<evidence type="ECO:0000256" key="5">
    <source>
        <dbReference type="ARBA" id="ARBA00023136"/>
    </source>
</evidence>
<evidence type="ECO:0000256" key="1">
    <source>
        <dbReference type="ARBA" id="ARBA00004141"/>
    </source>
</evidence>